<dbReference type="STRING" id="2880.D7FWM1"/>
<dbReference type="CDD" id="cd07087">
    <property type="entry name" value="ALDH_F3-13-14_CALDH-like"/>
    <property type="match status" value="1"/>
</dbReference>
<dbReference type="InterPro" id="IPR016162">
    <property type="entry name" value="Ald_DH_N"/>
</dbReference>
<evidence type="ECO:0000313" key="5">
    <source>
        <dbReference type="EMBL" id="CBJ32109.1"/>
    </source>
</evidence>
<dbReference type="Proteomes" id="UP000002630">
    <property type="component" value="Linkage Group LG23"/>
</dbReference>
<keyword evidence="2" id="KW-0560">Oxidoreductase</keyword>
<name>D7FWM1_ECTSI</name>
<dbReference type="InterPro" id="IPR016163">
    <property type="entry name" value="Ald_DH_C"/>
</dbReference>
<evidence type="ECO:0000259" key="4">
    <source>
        <dbReference type="Pfam" id="PF00171"/>
    </source>
</evidence>
<dbReference type="SUPFAM" id="SSF53720">
    <property type="entry name" value="ALDH-like"/>
    <property type="match status" value="1"/>
</dbReference>
<dbReference type="InParanoid" id="D7FWM1"/>
<dbReference type="GO" id="GO:0004029">
    <property type="term" value="F:aldehyde dehydrogenase (NAD+) activity"/>
    <property type="evidence" value="ECO:0007669"/>
    <property type="project" value="TreeGrafter"/>
</dbReference>
<evidence type="ECO:0000256" key="2">
    <source>
        <dbReference type="ARBA" id="ARBA00023002"/>
    </source>
</evidence>
<dbReference type="FunFam" id="3.40.309.10:FF:000003">
    <property type="entry name" value="Aldehyde dehydrogenase"/>
    <property type="match status" value="1"/>
</dbReference>
<organism evidence="5 6">
    <name type="scientific">Ectocarpus siliculosus</name>
    <name type="common">Brown alga</name>
    <name type="synonym">Conferva siliculosa</name>
    <dbReference type="NCBI Taxonomy" id="2880"/>
    <lineage>
        <taxon>Eukaryota</taxon>
        <taxon>Sar</taxon>
        <taxon>Stramenopiles</taxon>
        <taxon>Ochrophyta</taxon>
        <taxon>PX clade</taxon>
        <taxon>Phaeophyceae</taxon>
        <taxon>Ectocarpales</taxon>
        <taxon>Ectocarpaceae</taxon>
        <taxon>Ectocarpus</taxon>
    </lineage>
</organism>
<dbReference type="eggNOG" id="KOG2456">
    <property type="taxonomic scope" value="Eukaryota"/>
</dbReference>
<dbReference type="PANTHER" id="PTHR43570">
    <property type="entry name" value="ALDEHYDE DEHYDROGENASE"/>
    <property type="match status" value="1"/>
</dbReference>
<dbReference type="InterPro" id="IPR016161">
    <property type="entry name" value="Ald_DH/histidinol_DH"/>
</dbReference>
<keyword evidence="6" id="KW-1185">Reference proteome</keyword>
<dbReference type="FunFam" id="3.40.605.10:FF:000004">
    <property type="entry name" value="Aldehyde dehydrogenase"/>
    <property type="match status" value="1"/>
</dbReference>
<dbReference type="InterPro" id="IPR015590">
    <property type="entry name" value="Aldehyde_DH_dom"/>
</dbReference>
<gene>
    <name evidence="5" type="ORF">Esi_0308_0033</name>
</gene>
<dbReference type="Gene3D" id="3.40.309.10">
    <property type="entry name" value="Aldehyde Dehydrogenase, Chain A, domain 2"/>
    <property type="match status" value="1"/>
</dbReference>
<dbReference type="AlphaFoldDB" id="D7FWM1"/>
<accession>D7FWM1</accession>
<evidence type="ECO:0000313" key="6">
    <source>
        <dbReference type="Proteomes" id="UP000002630"/>
    </source>
</evidence>
<sequence length="577" mass="63215">MRRRAAMRRCGVVHSWGSKGNPNVMAATADGGVCEIKMDDSGRLTHIWWQTREQPFMDEFSVHRAPASSDQKHPSTNMEYTAVGDIPGIVDTLREAYLSGTTRSLEWRRKQLNALRRMCEENEDAMVDALKKDLRRCYNTAVTYELWDIIAQIGYMEDNLEKMAKNEKMPAPLALKPLSFEVWKEPFGVVTIIAPWNFPFSLLLNPVAGALAAGNTCVLKPSEVSSASGQLIAELVPKYLEPTVARVVTGGVAQTTELLAQKVDSIMYTGGGKVARIVMAAAAKNLTPVTLELGGKCPTYVDESADLQVAARRIANYKNVNAGQVCIAPDHVLIHHKVRDAFLVHLKVEHARIFPGKEQESETKCRIINTAHFGRLQGLLEGHGGEVVIEGETSEKDLFFGFTVIADPSPDSPLMQEEIFGPVLPVMAVNSVEEAIAFCRSRPTPLAAYVFERNPAVGEKWLKEVASGGACVNDCIVHILSTEEGFGGKGESGMGFSRGKASFDTFTHRKTIAFQSASFDPLAKYPNTDPIPALMKMMITQRFPAWIKPVFRGTLGAAAAVLALLVTKHVSVSISFH</sequence>
<dbReference type="Pfam" id="PF00171">
    <property type="entry name" value="Aldedh"/>
    <property type="match status" value="1"/>
</dbReference>
<reference evidence="5 6" key="1">
    <citation type="journal article" date="2010" name="Nature">
        <title>The Ectocarpus genome and the independent evolution of multicellularity in brown algae.</title>
        <authorList>
            <person name="Cock J.M."/>
            <person name="Sterck L."/>
            <person name="Rouze P."/>
            <person name="Scornet D."/>
            <person name="Allen A.E."/>
            <person name="Amoutzias G."/>
            <person name="Anthouard V."/>
            <person name="Artiguenave F."/>
            <person name="Aury J.M."/>
            <person name="Badger J.H."/>
            <person name="Beszteri B."/>
            <person name="Billiau K."/>
            <person name="Bonnet E."/>
            <person name="Bothwell J.H."/>
            <person name="Bowler C."/>
            <person name="Boyen C."/>
            <person name="Brownlee C."/>
            <person name="Carrano C.J."/>
            <person name="Charrier B."/>
            <person name="Cho G.Y."/>
            <person name="Coelho S.M."/>
            <person name="Collen J."/>
            <person name="Corre E."/>
            <person name="Da Silva C."/>
            <person name="Delage L."/>
            <person name="Delaroque N."/>
            <person name="Dittami S.M."/>
            <person name="Doulbeau S."/>
            <person name="Elias M."/>
            <person name="Farnham G."/>
            <person name="Gachon C.M."/>
            <person name="Gschloessl B."/>
            <person name="Heesch S."/>
            <person name="Jabbari K."/>
            <person name="Jubin C."/>
            <person name="Kawai H."/>
            <person name="Kimura K."/>
            <person name="Kloareg B."/>
            <person name="Kupper F.C."/>
            <person name="Lang D."/>
            <person name="Le Bail A."/>
            <person name="Leblanc C."/>
            <person name="Lerouge P."/>
            <person name="Lohr M."/>
            <person name="Lopez P.J."/>
            <person name="Martens C."/>
            <person name="Maumus F."/>
            <person name="Michel G."/>
            <person name="Miranda-Saavedra D."/>
            <person name="Morales J."/>
            <person name="Moreau H."/>
            <person name="Motomura T."/>
            <person name="Nagasato C."/>
            <person name="Napoli C.A."/>
            <person name="Nelson D.R."/>
            <person name="Nyvall-Collen P."/>
            <person name="Peters A.F."/>
            <person name="Pommier C."/>
            <person name="Potin P."/>
            <person name="Poulain J."/>
            <person name="Quesneville H."/>
            <person name="Read B."/>
            <person name="Rensing S.A."/>
            <person name="Ritter A."/>
            <person name="Rousvoal S."/>
            <person name="Samanta M."/>
            <person name="Samson G."/>
            <person name="Schroeder D.C."/>
            <person name="Segurens B."/>
            <person name="Strittmatter M."/>
            <person name="Tonon T."/>
            <person name="Tregear J.W."/>
            <person name="Valentin K."/>
            <person name="von Dassow P."/>
            <person name="Yamagishi T."/>
            <person name="Van de Peer Y."/>
            <person name="Wincker P."/>
        </authorList>
    </citation>
    <scope>NUCLEOTIDE SEQUENCE [LARGE SCALE GENOMIC DNA]</scope>
    <source>
        <strain evidence="6">Ec32 / CCAP1310/4</strain>
    </source>
</reference>
<dbReference type="EMBL" id="FN649748">
    <property type="protein sequence ID" value="CBJ32109.1"/>
    <property type="molecule type" value="Genomic_DNA"/>
</dbReference>
<dbReference type="PANTHER" id="PTHR43570:SF16">
    <property type="entry name" value="ALDEHYDE DEHYDROGENASE TYPE III, ISOFORM Q"/>
    <property type="match status" value="1"/>
</dbReference>
<proteinExistence type="inferred from homology"/>
<dbReference type="OrthoDB" id="440325at2759"/>
<dbReference type="GO" id="GO:0005737">
    <property type="term" value="C:cytoplasm"/>
    <property type="evidence" value="ECO:0007669"/>
    <property type="project" value="TreeGrafter"/>
</dbReference>
<keyword evidence="3" id="KW-0520">NAD</keyword>
<dbReference type="InterPro" id="IPR012394">
    <property type="entry name" value="Aldehyde_DH_NAD(P)"/>
</dbReference>
<dbReference type="Gene3D" id="3.40.605.10">
    <property type="entry name" value="Aldehyde Dehydrogenase, Chain A, domain 1"/>
    <property type="match status" value="1"/>
</dbReference>
<dbReference type="EMBL" id="FN648496">
    <property type="protein sequence ID" value="CBJ32109.1"/>
    <property type="molecule type" value="Genomic_DNA"/>
</dbReference>
<evidence type="ECO:0000256" key="3">
    <source>
        <dbReference type="ARBA" id="ARBA00023027"/>
    </source>
</evidence>
<comment type="similarity">
    <text evidence="1">Belongs to the aldehyde dehydrogenase family.</text>
</comment>
<dbReference type="GO" id="GO:0006081">
    <property type="term" value="P:aldehyde metabolic process"/>
    <property type="evidence" value="ECO:0007669"/>
    <property type="project" value="InterPro"/>
</dbReference>
<evidence type="ECO:0000256" key="1">
    <source>
        <dbReference type="ARBA" id="ARBA00009986"/>
    </source>
</evidence>
<dbReference type="OMA" id="EIDWCKQ"/>
<feature type="domain" description="Aldehyde dehydrogenase" evidence="4">
    <location>
        <begin position="85"/>
        <end position="512"/>
    </location>
</feature>
<protein>
    <submittedName>
        <fullName evidence="5">Aldehyde dehydrogenase</fullName>
    </submittedName>
</protein>